<proteinExistence type="predicted"/>
<gene>
    <name evidence="1" type="ORF">Prudu_004033</name>
</gene>
<name>A0A4Y1QUB7_PRUDU</name>
<evidence type="ECO:0000313" key="1">
    <source>
        <dbReference type="EMBL" id="BBG95474.1"/>
    </source>
</evidence>
<dbReference type="GO" id="GO:0003677">
    <property type="term" value="F:DNA binding"/>
    <property type="evidence" value="ECO:0007669"/>
    <property type="project" value="UniProtKB-KW"/>
</dbReference>
<keyword evidence="1" id="KW-0238">DNA-binding</keyword>
<keyword evidence="1" id="KW-0371">Homeobox</keyword>
<dbReference type="EMBL" id="AP019297">
    <property type="protein sequence ID" value="BBG95474.1"/>
    <property type="molecule type" value="Genomic_DNA"/>
</dbReference>
<sequence length="123" mass="14088">MTLVTRGVGFSGEMIDPIRGIGISDVWRDYMIVSFGKYRKRPKFSDFIITRNKVEVFTNHVAFQVLKVKPRTVPICRFLPNYDHESMGASIKPQQQLFLDFGRDGVSNTKESSLMSTTFFQAD</sequence>
<accession>A0A4Y1QUB7</accession>
<reference evidence="1" key="1">
    <citation type="journal article" date="2019" name="Science">
        <title>Mutation of a bHLH transcription factor allowed almond domestication.</title>
        <authorList>
            <person name="Sanchez-Perez R."/>
            <person name="Pavan S."/>
            <person name="Mazzeo R."/>
            <person name="Moldovan C."/>
            <person name="Aiese Cigliano R."/>
            <person name="Del Cueto J."/>
            <person name="Ricciardi F."/>
            <person name="Lotti C."/>
            <person name="Ricciardi L."/>
            <person name="Dicenta F."/>
            <person name="Lopez-Marques R.L."/>
            <person name="Lindberg Moller B."/>
        </authorList>
    </citation>
    <scope>NUCLEOTIDE SEQUENCE</scope>
</reference>
<organism evidence="1">
    <name type="scientific">Prunus dulcis</name>
    <name type="common">Almond</name>
    <name type="synonym">Amygdalus dulcis</name>
    <dbReference type="NCBI Taxonomy" id="3755"/>
    <lineage>
        <taxon>Eukaryota</taxon>
        <taxon>Viridiplantae</taxon>
        <taxon>Streptophyta</taxon>
        <taxon>Embryophyta</taxon>
        <taxon>Tracheophyta</taxon>
        <taxon>Spermatophyta</taxon>
        <taxon>Magnoliopsida</taxon>
        <taxon>eudicotyledons</taxon>
        <taxon>Gunneridae</taxon>
        <taxon>Pentapetalae</taxon>
        <taxon>rosids</taxon>
        <taxon>fabids</taxon>
        <taxon>Rosales</taxon>
        <taxon>Rosaceae</taxon>
        <taxon>Amygdaloideae</taxon>
        <taxon>Amygdaleae</taxon>
        <taxon>Prunus</taxon>
    </lineage>
</organism>
<protein>
    <submittedName>
        <fullName evidence="1">Homeodomain-like superfamily protein</fullName>
    </submittedName>
</protein>
<dbReference type="AlphaFoldDB" id="A0A4Y1QUB7"/>